<comment type="pathway">
    <text evidence="4">Cofactor biosynthesis; ubiquinone biosynthesis.</text>
</comment>
<comment type="function">
    <text evidence="4">Removes the pyruvyl group from chorismate, with concomitant aromatization of the ring, to provide 4-hydroxybenzoate (4HB) for the ubiquinone pathway.</text>
</comment>
<dbReference type="EC" id="4.1.3.40" evidence="4"/>
<evidence type="ECO:0000256" key="4">
    <source>
        <dbReference type="HAMAP-Rule" id="MF_01632"/>
    </source>
</evidence>
<gene>
    <name evidence="4" type="primary">ubiC</name>
    <name evidence="5" type="ORF">B5D82_07275</name>
</gene>
<dbReference type="RefSeq" id="WP_094122775.1">
    <property type="nucleotide sequence ID" value="NZ_CP020465.1"/>
</dbReference>
<dbReference type="PANTHER" id="PTHR38683">
    <property type="entry name" value="CHORISMATE PYRUVATE-LYASE"/>
    <property type="match status" value="1"/>
</dbReference>
<comment type="caution">
    <text evidence="4">Lacks conserved residue(s) required for the propagation of feature annotation.</text>
</comment>
<comment type="catalytic activity">
    <reaction evidence="4">
        <text>chorismate = 4-hydroxybenzoate + pyruvate</text>
        <dbReference type="Rhea" id="RHEA:16505"/>
        <dbReference type="ChEBI" id="CHEBI:15361"/>
        <dbReference type="ChEBI" id="CHEBI:17879"/>
        <dbReference type="ChEBI" id="CHEBI:29748"/>
        <dbReference type="EC" id="4.1.3.40"/>
    </reaction>
</comment>
<dbReference type="InterPro" id="IPR007440">
    <property type="entry name" value="Chorismate--pyruvate_lyase"/>
</dbReference>
<sequence>MTTEHLLFPVQMVANWQPPESVMLPNSLRDWLLDPSSLTARLKSHSRHFRVEVLGQKIEACSAAEANNDIITGEQVLVREVLLYCDEIAQVYARSLLPLSSLTGAQQQLAHLGTQSLGQVLFNHPDLQRKKIEVAAFDQDSSVAKLAHYLALQTSQQPLWGRRSVFVLDKKPLMVAEVFLPGAVAYHK</sequence>
<dbReference type="GO" id="GO:0042866">
    <property type="term" value="P:pyruvate biosynthetic process"/>
    <property type="evidence" value="ECO:0007669"/>
    <property type="project" value="UniProtKB-UniRule"/>
</dbReference>
<dbReference type="EMBL" id="CP020465">
    <property type="protein sequence ID" value="ASP47571.1"/>
    <property type="molecule type" value="Genomic_DNA"/>
</dbReference>
<feature type="binding site" evidence="4">
    <location>
        <position position="79"/>
    </location>
    <ligand>
        <name>substrate</name>
    </ligand>
</feature>
<dbReference type="KEGG" id="cber:B5D82_07275"/>
<accession>A0A222G6Y6</accession>
<evidence type="ECO:0000256" key="2">
    <source>
        <dbReference type="ARBA" id="ARBA00022688"/>
    </source>
</evidence>
<reference evidence="5 6" key="1">
    <citation type="submission" date="2017-08" db="EMBL/GenBank/DDBJ databases">
        <title>Complete genome of Colwellia sp. NB097-1, a psychrophile bacterium ioslated from Bering Sea.</title>
        <authorList>
            <person name="Chen X."/>
        </authorList>
    </citation>
    <scope>NUCLEOTIDE SEQUENCE [LARGE SCALE GENOMIC DNA]</scope>
    <source>
        <strain evidence="5 6">NB097-1</strain>
    </source>
</reference>
<name>A0A222G6Y6_9GAMM</name>
<keyword evidence="1 4" id="KW-0963">Cytoplasm</keyword>
<dbReference type="HAMAP" id="MF_01632">
    <property type="entry name" value="UbiC"/>
    <property type="match status" value="1"/>
</dbReference>
<dbReference type="OrthoDB" id="9789493at2"/>
<dbReference type="GO" id="GO:0008813">
    <property type="term" value="F:chorismate lyase activity"/>
    <property type="evidence" value="ECO:0007669"/>
    <property type="project" value="UniProtKB-UniRule"/>
</dbReference>
<organism evidence="5 6">
    <name type="scientific">Cognaticolwellia beringensis</name>
    <dbReference type="NCBI Taxonomy" id="1967665"/>
    <lineage>
        <taxon>Bacteria</taxon>
        <taxon>Pseudomonadati</taxon>
        <taxon>Pseudomonadota</taxon>
        <taxon>Gammaproteobacteria</taxon>
        <taxon>Alteromonadales</taxon>
        <taxon>Colwelliaceae</taxon>
        <taxon>Cognaticolwellia</taxon>
    </lineage>
</organism>
<dbReference type="GO" id="GO:0005829">
    <property type="term" value="C:cytosol"/>
    <property type="evidence" value="ECO:0007669"/>
    <property type="project" value="TreeGrafter"/>
</dbReference>
<evidence type="ECO:0000256" key="1">
    <source>
        <dbReference type="ARBA" id="ARBA00022490"/>
    </source>
</evidence>
<dbReference type="UniPathway" id="UPA00232"/>
<dbReference type="InterPro" id="IPR028978">
    <property type="entry name" value="Chorismate_lyase_/UTRA_dom_sf"/>
</dbReference>
<keyword evidence="3 4" id="KW-0456">Lyase</keyword>
<dbReference type="SUPFAM" id="SSF64288">
    <property type="entry name" value="Chorismate lyase-like"/>
    <property type="match status" value="1"/>
</dbReference>
<feature type="binding site" evidence="4">
    <location>
        <position position="117"/>
    </location>
    <ligand>
        <name>substrate</name>
    </ligand>
</feature>
<dbReference type="Pfam" id="PF04345">
    <property type="entry name" value="Chor_lyase"/>
    <property type="match status" value="1"/>
</dbReference>
<dbReference type="Gene3D" id="3.40.1410.10">
    <property type="entry name" value="Chorismate lyase-like"/>
    <property type="match status" value="1"/>
</dbReference>
<dbReference type="GO" id="GO:0006744">
    <property type="term" value="P:ubiquinone biosynthetic process"/>
    <property type="evidence" value="ECO:0007669"/>
    <property type="project" value="UniProtKB-UniRule"/>
</dbReference>
<feature type="binding site" evidence="4">
    <location>
        <position position="177"/>
    </location>
    <ligand>
        <name>substrate</name>
    </ligand>
</feature>
<protein>
    <recommendedName>
        <fullName evidence="4">Probable chorismate pyruvate-lyase</fullName>
        <shortName evidence="4">CL</shortName>
        <shortName evidence="4">CPL</shortName>
        <ecNumber evidence="4">4.1.3.40</ecNumber>
    </recommendedName>
</protein>
<comment type="similarity">
    <text evidence="4">Belongs to the UbiC family.</text>
</comment>
<evidence type="ECO:0000256" key="3">
    <source>
        <dbReference type="ARBA" id="ARBA00023239"/>
    </source>
</evidence>
<keyword evidence="4 5" id="KW-0670">Pyruvate</keyword>
<dbReference type="PANTHER" id="PTHR38683:SF1">
    <property type="entry name" value="CHORISMATE PYRUVATE-LYASE"/>
    <property type="match status" value="1"/>
</dbReference>
<proteinExistence type="inferred from homology"/>
<evidence type="ECO:0000313" key="5">
    <source>
        <dbReference type="EMBL" id="ASP47571.1"/>
    </source>
</evidence>
<keyword evidence="6" id="KW-1185">Reference proteome</keyword>
<keyword evidence="2 4" id="KW-0831">Ubiquinone biosynthesis</keyword>
<comment type="subcellular location">
    <subcellularLocation>
        <location evidence="4">Cytoplasm</location>
    </subcellularLocation>
</comment>
<evidence type="ECO:0000313" key="6">
    <source>
        <dbReference type="Proteomes" id="UP000202259"/>
    </source>
</evidence>
<dbReference type="Proteomes" id="UP000202259">
    <property type="component" value="Chromosome"/>
</dbReference>
<dbReference type="AlphaFoldDB" id="A0A222G6Y6"/>